<protein>
    <recommendedName>
        <fullName evidence="3">Tetratricopeptide repeat protein</fullName>
    </recommendedName>
</protein>
<sequence length="172" mass="20894">METIKDILEIEDSGDFDQAFESYNRLYQTNPSDFEIWKHFYFFLWTAIEDASSEFHERISLRQKLQEMYEDGKKRFQNYTEFKFIAGWTVSIFPYEYGNYEDLEREGNELLRQANQEQPDDKIYRMVYLGSFDSDKEEYRQAELEASPVVMKRFQGPGLLNRYFRQVLNRKK</sequence>
<accession>A0A1I1B1V6</accession>
<dbReference type="Proteomes" id="UP000198790">
    <property type="component" value="Unassembled WGS sequence"/>
</dbReference>
<dbReference type="STRING" id="237018.SAMN04489723_11076"/>
<evidence type="ECO:0000313" key="1">
    <source>
        <dbReference type="EMBL" id="SFB43772.1"/>
    </source>
</evidence>
<dbReference type="EMBL" id="FOKK01000010">
    <property type="protein sequence ID" value="SFB43772.1"/>
    <property type="molecule type" value="Genomic_DNA"/>
</dbReference>
<keyword evidence="2" id="KW-1185">Reference proteome</keyword>
<name>A0A1I1B1V6_9BACT</name>
<reference evidence="1 2" key="1">
    <citation type="submission" date="2016-10" db="EMBL/GenBank/DDBJ databases">
        <authorList>
            <person name="de Groot N.N."/>
        </authorList>
    </citation>
    <scope>NUCLEOTIDE SEQUENCE [LARGE SCALE GENOMIC DNA]</scope>
    <source>
        <strain evidence="1 2">DSM 23399</strain>
    </source>
</reference>
<proteinExistence type="predicted"/>
<dbReference type="AlphaFoldDB" id="A0A1I1B1V6"/>
<evidence type="ECO:0008006" key="3">
    <source>
        <dbReference type="Google" id="ProtNLM"/>
    </source>
</evidence>
<gene>
    <name evidence="1" type="ORF">SAMN04489723_11076</name>
</gene>
<dbReference type="OrthoDB" id="822660at2"/>
<evidence type="ECO:0000313" key="2">
    <source>
        <dbReference type="Proteomes" id="UP000198790"/>
    </source>
</evidence>
<organism evidence="1 2">
    <name type="scientific">Algoriphagus aquimarinus</name>
    <dbReference type="NCBI Taxonomy" id="237018"/>
    <lineage>
        <taxon>Bacteria</taxon>
        <taxon>Pseudomonadati</taxon>
        <taxon>Bacteroidota</taxon>
        <taxon>Cytophagia</taxon>
        <taxon>Cytophagales</taxon>
        <taxon>Cyclobacteriaceae</taxon>
        <taxon>Algoriphagus</taxon>
    </lineage>
</organism>
<dbReference type="RefSeq" id="WP_139229100.1">
    <property type="nucleotide sequence ID" value="NZ_FOKK01000010.1"/>
</dbReference>